<dbReference type="PROSITE" id="PS50887">
    <property type="entry name" value="GGDEF"/>
    <property type="match status" value="1"/>
</dbReference>
<feature type="transmembrane region" description="Helical" evidence="4">
    <location>
        <begin position="207"/>
        <end position="228"/>
    </location>
</feature>
<dbReference type="InterPro" id="IPR000160">
    <property type="entry name" value="GGDEF_dom"/>
</dbReference>
<dbReference type="InterPro" id="IPR052163">
    <property type="entry name" value="DGC-Regulatory_Protein"/>
</dbReference>
<comment type="cofactor">
    <cofactor evidence="1">
        <name>Mg(2+)</name>
        <dbReference type="ChEBI" id="CHEBI:18420"/>
    </cofactor>
</comment>
<dbReference type="NCBIfam" id="TIGR00254">
    <property type="entry name" value="GGDEF"/>
    <property type="match status" value="1"/>
</dbReference>
<feature type="transmembrane region" description="Helical" evidence="4">
    <location>
        <begin position="358"/>
        <end position="379"/>
    </location>
</feature>
<dbReference type="EMBL" id="LT629787">
    <property type="protein sequence ID" value="SDT87799.1"/>
    <property type="molecule type" value="Genomic_DNA"/>
</dbReference>
<dbReference type="Gene3D" id="2.60.40.2380">
    <property type="match status" value="1"/>
</dbReference>
<dbReference type="InterPro" id="IPR011623">
    <property type="entry name" value="7TMR_DISM_rcpt_extracell_dom1"/>
</dbReference>
<feature type="chain" id="PRO_5009272515" evidence="5">
    <location>
        <begin position="42"/>
        <end position="631"/>
    </location>
</feature>
<keyword evidence="8" id="KW-1185">Reference proteome</keyword>
<dbReference type="AlphaFoldDB" id="A0A1H2DYG5"/>
<organism evidence="7 8">
    <name type="scientific">Halopseudomonas salegens</name>
    <dbReference type="NCBI Taxonomy" id="1434072"/>
    <lineage>
        <taxon>Bacteria</taxon>
        <taxon>Pseudomonadati</taxon>
        <taxon>Pseudomonadota</taxon>
        <taxon>Gammaproteobacteria</taxon>
        <taxon>Pseudomonadales</taxon>
        <taxon>Pseudomonadaceae</taxon>
        <taxon>Halopseudomonas</taxon>
    </lineage>
</organism>
<evidence type="ECO:0000256" key="1">
    <source>
        <dbReference type="ARBA" id="ARBA00001946"/>
    </source>
</evidence>
<feature type="signal peptide" evidence="5">
    <location>
        <begin position="1"/>
        <end position="41"/>
    </location>
</feature>
<evidence type="ECO:0000313" key="8">
    <source>
        <dbReference type="Proteomes" id="UP000243924"/>
    </source>
</evidence>
<dbReference type="PANTHER" id="PTHR46663">
    <property type="entry name" value="DIGUANYLATE CYCLASE DGCT-RELATED"/>
    <property type="match status" value="1"/>
</dbReference>
<dbReference type="OrthoDB" id="9803824at2"/>
<evidence type="ECO:0000256" key="4">
    <source>
        <dbReference type="SAM" id="Phobius"/>
    </source>
</evidence>
<gene>
    <name evidence="7" type="ORF">SAMN05216210_0098</name>
</gene>
<name>A0A1H2DYG5_9GAMM</name>
<keyword evidence="3" id="KW-0175">Coiled coil</keyword>
<feature type="transmembrane region" description="Helical" evidence="4">
    <location>
        <begin position="329"/>
        <end position="351"/>
    </location>
</feature>
<reference evidence="8" key="1">
    <citation type="submission" date="2016-10" db="EMBL/GenBank/DDBJ databases">
        <authorList>
            <person name="Varghese N."/>
            <person name="Submissions S."/>
        </authorList>
    </citation>
    <scope>NUCLEOTIDE SEQUENCE [LARGE SCALE GENOMIC DNA]</scope>
    <source>
        <strain evidence="8">CECT 8338</strain>
    </source>
</reference>
<feature type="transmembrane region" description="Helical" evidence="4">
    <location>
        <begin position="235"/>
        <end position="259"/>
    </location>
</feature>
<accession>A0A1H2DYG5</accession>
<feature type="domain" description="GGDEF" evidence="6">
    <location>
        <begin position="494"/>
        <end position="627"/>
    </location>
</feature>
<dbReference type="Pfam" id="PF07695">
    <property type="entry name" value="7TMR-DISM_7TM"/>
    <property type="match status" value="1"/>
</dbReference>
<dbReference type="STRING" id="1434072.SAMN05216210_0098"/>
<dbReference type="SUPFAM" id="SSF55073">
    <property type="entry name" value="Nucleotide cyclase"/>
    <property type="match status" value="1"/>
</dbReference>
<comment type="subcellular location">
    <subcellularLocation>
        <location evidence="2">Cell inner membrane</location>
    </subcellularLocation>
</comment>
<feature type="transmembrane region" description="Helical" evidence="4">
    <location>
        <begin position="271"/>
        <end position="291"/>
    </location>
</feature>
<evidence type="ECO:0000256" key="3">
    <source>
        <dbReference type="SAM" id="Coils"/>
    </source>
</evidence>
<evidence type="ECO:0000313" key="7">
    <source>
        <dbReference type="EMBL" id="SDT87799.1"/>
    </source>
</evidence>
<dbReference type="GO" id="GO:0003824">
    <property type="term" value="F:catalytic activity"/>
    <property type="evidence" value="ECO:0007669"/>
    <property type="project" value="UniProtKB-ARBA"/>
</dbReference>
<keyword evidence="4" id="KW-0812">Transmembrane</keyword>
<dbReference type="PANTHER" id="PTHR46663:SF2">
    <property type="entry name" value="GGDEF DOMAIN-CONTAINING PROTEIN"/>
    <property type="match status" value="1"/>
</dbReference>
<dbReference type="SMART" id="SM00267">
    <property type="entry name" value="GGDEF"/>
    <property type="match status" value="1"/>
</dbReference>
<dbReference type="Pfam" id="PF00990">
    <property type="entry name" value="GGDEF"/>
    <property type="match status" value="1"/>
</dbReference>
<dbReference type="RefSeq" id="WP_092383096.1">
    <property type="nucleotide sequence ID" value="NZ_LT629787.1"/>
</dbReference>
<keyword evidence="4" id="KW-1133">Transmembrane helix</keyword>
<dbReference type="InterPro" id="IPR043128">
    <property type="entry name" value="Rev_trsase/Diguanyl_cyclase"/>
</dbReference>
<feature type="transmembrane region" description="Helical" evidence="4">
    <location>
        <begin position="303"/>
        <end position="323"/>
    </location>
</feature>
<dbReference type="Proteomes" id="UP000243924">
    <property type="component" value="Chromosome I"/>
</dbReference>
<feature type="coiled-coil region" evidence="3">
    <location>
        <begin position="410"/>
        <end position="466"/>
    </location>
</feature>
<dbReference type="GO" id="GO:0005886">
    <property type="term" value="C:plasma membrane"/>
    <property type="evidence" value="ECO:0007669"/>
    <property type="project" value="UniProtKB-SubCell"/>
</dbReference>
<dbReference type="FunFam" id="3.30.70.270:FF:000001">
    <property type="entry name" value="Diguanylate cyclase domain protein"/>
    <property type="match status" value="1"/>
</dbReference>
<evidence type="ECO:0000256" key="5">
    <source>
        <dbReference type="SAM" id="SignalP"/>
    </source>
</evidence>
<dbReference type="Gene3D" id="3.30.70.270">
    <property type="match status" value="1"/>
</dbReference>
<sequence length="631" mass="69493">MAVFTGMNEWPRRIRQNACNRVFAGLCLLFCLLLPASPGNASPPALQLNADQTQSLRLQSRVHYLRDSSRRMSPDQVLARRADMHSAAAGRDINFGYTNDRIWLLFELVGDPDQETNWIVEMLYPSLDRVSLYQQTGSGSWEVQRSGDVLPSSERSLSHRTAAFPLQLDAGERRLVLLSGESAGSLSMDAMIWPAESFRAHSNQAHVVLAAYLGMILALGGYNLLLFFALREPSFLLYVLFIISFGMGAMAINGLGPHYLWPNAGELGNRILPTSLILASSVAALFTRSFLDVKSHAPTWYRLLSVAAATGLLLTLASLLLPVQLALQVMSVFGLGTTVLMMICGIHCIFLGAPGARIFVLAWGLMLMGAALLALRNFALIPNNFITLYSVQVGSALEMLLLSFGLAARFNELKRQKEIAQTAALNAQRQHVHALQQHERVLEQRVTERTRELEQANKRLEDMAMQDALTGLANRPALSRHLNKALARADRNHQQLALLMIDLDDFKPINDVFGHAFGDQVLKEVAERLQAAGRAGDFVARLGGDEFIVVSEGLQQRDDAHAVAERLLDALAKPIMLDGQQVQIGASIGVSHATSPELVADELIRQADQAMYARKRQGRSGISYYSMDEQG</sequence>
<protein>
    <submittedName>
        <fullName evidence="7">Diguanylate cyclase (GGDEF) domain-containing protein</fullName>
    </submittedName>
</protein>
<dbReference type="InterPro" id="IPR029787">
    <property type="entry name" value="Nucleotide_cyclase"/>
</dbReference>
<keyword evidence="5" id="KW-0732">Signal</keyword>
<dbReference type="InterPro" id="IPR011622">
    <property type="entry name" value="7TMR_DISM_rcpt_extracell_dom2"/>
</dbReference>
<feature type="transmembrane region" description="Helical" evidence="4">
    <location>
        <begin position="385"/>
        <end position="407"/>
    </location>
</feature>
<evidence type="ECO:0000259" key="6">
    <source>
        <dbReference type="PROSITE" id="PS50887"/>
    </source>
</evidence>
<keyword evidence="4" id="KW-0472">Membrane</keyword>
<evidence type="ECO:0000256" key="2">
    <source>
        <dbReference type="ARBA" id="ARBA00004533"/>
    </source>
</evidence>
<dbReference type="Pfam" id="PF07696">
    <property type="entry name" value="7TMR-DISMED2"/>
    <property type="match status" value="1"/>
</dbReference>
<proteinExistence type="predicted"/>
<dbReference type="CDD" id="cd01949">
    <property type="entry name" value="GGDEF"/>
    <property type="match status" value="1"/>
</dbReference>